<keyword evidence="5" id="KW-0472">Membrane</keyword>
<keyword evidence="3" id="KW-0997">Cell inner membrane</keyword>
<keyword evidence="2" id="KW-1003">Cell membrane</keyword>
<evidence type="ECO:0000313" key="7">
    <source>
        <dbReference type="EMBL" id="EHM13560.1"/>
    </source>
</evidence>
<dbReference type="AlphaFoldDB" id="H0ULR9"/>
<dbReference type="RefSeq" id="WP_008523162.1">
    <property type="nucleotide sequence ID" value="NZ_CM001376.1"/>
</dbReference>
<dbReference type="GO" id="GO:0009247">
    <property type="term" value="P:glycolipid biosynthetic process"/>
    <property type="evidence" value="ECO:0007669"/>
    <property type="project" value="UniProtKB-ARBA"/>
</dbReference>
<dbReference type="PANTHER" id="PTHR30606">
    <property type="entry name" value="LIPID A BIOSYNTHESIS LAUROYL ACYLTRANSFERASE"/>
    <property type="match status" value="1"/>
</dbReference>
<evidence type="ECO:0000256" key="4">
    <source>
        <dbReference type="ARBA" id="ARBA00022679"/>
    </source>
</evidence>
<keyword evidence="8" id="KW-1185">Reference proteome</keyword>
<name>H0ULR9_9BACT</name>
<evidence type="ECO:0000256" key="5">
    <source>
        <dbReference type="ARBA" id="ARBA00023136"/>
    </source>
</evidence>
<dbReference type="eggNOG" id="COG1560">
    <property type="taxonomic scope" value="Bacteria"/>
</dbReference>
<sequence>MTLATGALKLFRRWVGDGSHGARQAAFLKGLCRLVPVRRKETLKAITLSFPEKTPEECRRILDGVYDHFCWMIVEWVACMNRPGLVNEIFECSPDDLAKIKSYAGGGKGVVVLCAHFGNWELGGAWMAAQNLPLLCVAREADDGAFSDLITAWRDELGVKTLMKSRSRSFLRLAVQTPRQGVSLALLADQDGGRNGQEVTFLGRPCTAVRGPALISLLAGVPVLPLYALRLGPFRYKVVLEEPLAVDEKLSKEEKIAAITEAANRSVEQLVRRYPEQWFWFHRRWKSGLSRESV</sequence>
<dbReference type="Pfam" id="PF03279">
    <property type="entry name" value="Lip_A_acyltrans"/>
    <property type="match status" value="1"/>
</dbReference>
<keyword evidence="6 7" id="KW-0012">Acyltransferase</keyword>
<gene>
    <name evidence="7" type="ORF">JonanDRAFT_1194</name>
</gene>
<dbReference type="GO" id="GO:0016746">
    <property type="term" value="F:acyltransferase activity"/>
    <property type="evidence" value="ECO:0007669"/>
    <property type="project" value="UniProtKB-KW"/>
</dbReference>
<organism evidence="7 8">
    <name type="scientific">Jonquetella anthropi DSM 22815</name>
    <dbReference type="NCBI Taxonomy" id="885272"/>
    <lineage>
        <taxon>Bacteria</taxon>
        <taxon>Thermotogati</taxon>
        <taxon>Synergistota</taxon>
        <taxon>Synergistia</taxon>
        <taxon>Synergistales</taxon>
        <taxon>Dethiosulfovibrionaceae</taxon>
        <taxon>Jonquetella</taxon>
    </lineage>
</organism>
<evidence type="ECO:0000256" key="1">
    <source>
        <dbReference type="ARBA" id="ARBA00004533"/>
    </source>
</evidence>
<reference evidence="7 8" key="1">
    <citation type="submission" date="2011-11" db="EMBL/GenBank/DDBJ databases">
        <title>The Noncontiguous Finished genome of Jonquetella anthropi DSM 22815.</title>
        <authorList>
            <consortium name="US DOE Joint Genome Institute (JGI-PGF)"/>
            <person name="Lucas S."/>
            <person name="Copeland A."/>
            <person name="Lapidus A."/>
            <person name="Glavina del Rio T."/>
            <person name="Dalin E."/>
            <person name="Tice H."/>
            <person name="Bruce D."/>
            <person name="Goodwin L."/>
            <person name="Pitluck S."/>
            <person name="Peters L."/>
            <person name="Mikhailova N."/>
            <person name="Held B."/>
            <person name="Kyrpides N."/>
            <person name="Mavromatis K."/>
            <person name="Ivanova N."/>
            <person name="Markowitz V."/>
            <person name="Cheng J.-F."/>
            <person name="Hugenholtz P."/>
            <person name="Woyke T."/>
            <person name="Wu D."/>
            <person name="Gronow S."/>
            <person name="Wellnitz S."/>
            <person name="Brambilla E."/>
            <person name="Klenk H.-P."/>
            <person name="Eisen J.A."/>
        </authorList>
    </citation>
    <scope>NUCLEOTIDE SEQUENCE [LARGE SCALE GENOMIC DNA]</scope>
    <source>
        <strain evidence="7 8">DSM 22815</strain>
    </source>
</reference>
<keyword evidence="4 7" id="KW-0808">Transferase</keyword>
<dbReference type="InterPro" id="IPR004960">
    <property type="entry name" value="LipA_acyltrans"/>
</dbReference>
<evidence type="ECO:0000256" key="6">
    <source>
        <dbReference type="ARBA" id="ARBA00023315"/>
    </source>
</evidence>
<dbReference type="CDD" id="cd07984">
    <property type="entry name" value="LPLAT_LABLAT-like"/>
    <property type="match status" value="1"/>
</dbReference>
<dbReference type="Proteomes" id="UP000003806">
    <property type="component" value="Chromosome"/>
</dbReference>
<comment type="subcellular location">
    <subcellularLocation>
        <location evidence="1">Cell inner membrane</location>
    </subcellularLocation>
</comment>
<dbReference type="PANTHER" id="PTHR30606:SF10">
    <property type="entry name" value="PHOSPHATIDYLINOSITOL MANNOSIDE ACYLTRANSFERASE"/>
    <property type="match status" value="1"/>
</dbReference>
<protein>
    <submittedName>
        <fullName evidence="7">Lauroyl/myristoyl acyltransferase</fullName>
    </submittedName>
</protein>
<proteinExistence type="predicted"/>
<accession>H0ULR9</accession>
<evidence type="ECO:0000256" key="2">
    <source>
        <dbReference type="ARBA" id="ARBA00022475"/>
    </source>
</evidence>
<dbReference type="GO" id="GO:0005886">
    <property type="term" value="C:plasma membrane"/>
    <property type="evidence" value="ECO:0007669"/>
    <property type="project" value="UniProtKB-SubCell"/>
</dbReference>
<evidence type="ECO:0000256" key="3">
    <source>
        <dbReference type="ARBA" id="ARBA00022519"/>
    </source>
</evidence>
<dbReference type="EMBL" id="CM001376">
    <property type="protein sequence ID" value="EHM13560.1"/>
    <property type="molecule type" value="Genomic_DNA"/>
</dbReference>
<dbReference type="HOGENOM" id="CLU_049421_4_0_0"/>
<dbReference type="STRING" id="885272.JonanDRAFT_1194"/>
<dbReference type="OrthoDB" id="9801955at2"/>
<evidence type="ECO:0000313" key="8">
    <source>
        <dbReference type="Proteomes" id="UP000003806"/>
    </source>
</evidence>